<dbReference type="EMBL" id="MSZX01000010">
    <property type="protein sequence ID" value="OPA74587.1"/>
    <property type="molecule type" value="Genomic_DNA"/>
</dbReference>
<dbReference type="OrthoDB" id="9804511at2"/>
<dbReference type="Gene3D" id="2.70.98.10">
    <property type="match status" value="1"/>
</dbReference>
<evidence type="ECO:0000313" key="3">
    <source>
        <dbReference type="EMBL" id="OPA74587.1"/>
    </source>
</evidence>
<dbReference type="SUPFAM" id="SSF48208">
    <property type="entry name" value="Six-hairpin glycosidases"/>
    <property type="match status" value="1"/>
</dbReference>
<dbReference type="RefSeq" id="WP_078501500.1">
    <property type="nucleotide sequence ID" value="NZ_MSZX01000010.1"/>
</dbReference>
<dbReference type="Gene3D" id="3.30.2080.10">
    <property type="entry name" value="GH92 mannosidase domain"/>
    <property type="match status" value="1"/>
</dbReference>
<dbReference type="InterPro" id="IPR041371">
    <property type="entry name" value="GH92_N"/>
</dbReference>
<dbReference type="PANTHER" id="PTHR12143:SF43">
    <property type="entry name" value="PUTATIVE-RELATED"/>
    <property type="match status" value="1"/>
</dbReference>
<dbReference type="NCBIfam" id="TIGR01180">
    <property type="entry name" value="aman2_put"/>
    <property type="match status" value="1"/>
</dbReference>
<dbReference type="Pfam" id="PF17678">
    <property type="entry name" value="Glyco_hydro_92N"/>
    <property type="match status" value="1"/>
</dbReference>
<dbReference type="InterPro" id="IPR005887">
    <property type="entry name" value="GH92_a_mannosidase_put"/>
</dbReference>
<dbReference type="InterPro" id="IPR012939">
    <property type="entry name" value="Glyco_hydro_92"/>
</dbReference>
<reference evidence="3 4" key="1">
    <citation type="submission" date="2017-01" db="EMBL/GenBank/DDBJ databases">
        <title>Genome analysis of Paenibacillus selenitrireducens ES3-24.</title>
        <authorList>
            <person name="Xu D."/>
            <person name="Yao R."/>
            <person name="Zheng S."/>
        </authorList>
    </citation>
    <scope>NUCLEOTIDE SEQUENCE [LARGE SCALE GENOMIC DNA]</scope>
    <source>
        <strain evidence="3 4">ES3-24</strain>
    </source>
</reference>
<dbReference type="GO" id="GO:0030246">
    <property type="term" value="F:carbohydrate binding"/>
    <property type="evidence" value="ECO:0007669"/>
    <property type="project" value="InterPro"/>
</dbReference>
<dbReference type="Pfam" id="PF07971">
    <property type="entry name" value="Glyco_hydro_92"/>
    <property type="match status" value="1"/>
</dbReference>
<dbReference type="GO" id="GO:0000224">
    <property type="term" value="F:peptide-N4-(N-acetyl-beta-glucosaminyl)asparagine amidase activity"/>
    <property type="evidence" value="ECO:0007669"/>
    <property type="project" value="TreeGrafter"/>
</dbReference>
<keyword evidence="4" id="KW-1185">Reference proteome</keyword>
<dbReference type="GO" id="GO:0005829">
    <property type="term" value="C:cytosol"/>
    <property type="evidence" value="ECO:0007669"/>
    <property type="project" value="TreeGrafter"/>
</dbReference>
<accession>A0A1T2X407</accession>
<proteinExistence type="predicted"/>
<dbReference type="FunFam" id="3.30.2080.10:FF:000001">
    <property type="entry name" value="Alpha-1,2-mannosidase subfamily"/>
    <property type="match status" value="1"/>
</dbReference>
<gene>
    <name evidence="3" type="ORF">BVG16_22740</name>
</gene>
<feature type="domain" description="Glycosyl hydrolase family 92 N-terminal" evidence="2">
    <location>
        <begin position="6"/>
        <end position="235"/>
    </location>
</feature>
<dbReference type="Gene3D" id="1.20.1050.60">
    <property type="entry name" value="alpha-1,2-mannosidase"/>
    <property type="match status" value="1"/>
</dbReference>
<protein>
    <submittedName>
        <fullName evidence="3">Alpha-mannosidase</fullName>
    </submittedName>
</protein>
<name>A0A1T2X407_9BACL</name>
<dbReference type="GO" id="GO:0006516">
    <property type="term" value="P:glycoprotein catabolic process"/>
    <property type="evidence" value="ECO:0007669"/>
    <property type="project" value="TreeGrafter"/>
</dbReference>
<dbReference type="Proteomes" id="UP000190188">
    <property type="component" value="Unassembled WGS sequence"/>
</dbReference>
<evidence type="ECO:0000259" key="2">
    <source>
        <dbReference type="Pfam" id="PF17678"/>
    </source>
</evidence>
<evidence type="ECO:0000259" key="1">
    <source>
        <dbReference type="Pfam" id="PF07971"/>
    </source>
</evidence>
<sequence length="738" mass="83560">MNWIDYVNPLQGTDSIYPYSNGNTLPLISLPFAMNAWAPQTTEAGGGWWFSPHHNRLEGIRVTHQPSPWIGDYGHMTFMPQTGPLKVWAPERSSSFRQKDMIVRPDYFKVQLLRYGTTMELAPTERCASIRLTFERRDEARFILSPFPGESAMTIDPTNNTLQGYTTAKAGGTPDNYRMYFVVQFNCPIATENSGLFDQKHQILQELSGTDERLGAYVGLTLPDNGIVEVRVSTSFISQEQAFTNLNREIGQRSFDEIRQAATDVWEKQLGVIEVESDDVEKLKTFYTSLYRTSLFPHALHEFDATGEQIHYSPYNGRIEQGPLYADIGFWDTYRTSFPLYNLLYPSFMNEMMQGWVNAYRETGWMPKWASPGERSMMPGTLIDVSFADAIAKGNTGFDVESAYEGLLKHATTVSADNRYGRKGMTEYLQYNYMPADIHTHESVCNTLDYVYGDFCIAQIAKHLGREEDYNKLIERAENYKHLYDPAVGFMRGKLQDGSWLEPFDPTLWGGPYTEGGAYQSSWAVQHDFLGLSEVMGGRQAAKERLDALFAAEPAFKVGSYGFEIHEMSEMAMIDFGQFAISNQPSFHFPYIYTALGYPALTQHWVRKTMDELFSSHPNGLPGDEDNGSLCAWYVFGAMGFYPLTPGVPEYVLGTPYFKKMTVHLENGQQIHIEAPNNADDHKYVSGVQMNEKSVANLYLTHDQLVNGGTIRFEMSSEPPAEVSDIAKLPYAMSKNNK</sequence>
<dbReference type="STRING" id="1324314.BVG16_22740"/>
<feature type="domain" description="Glycosyl hydrolase family 92" evidence="1">
    <location>
        <begin position="241"/>
        <end position="716"/>
    </location>
</feature>
<comment type="caution">
    <text evidence="3">The sequence shown here is derived from an EMBL/GenBank/DDBJ whole genome shotgun (WGS) entry which is preliminary data.</text>
</comment>
<dbReference type="PANTHER" id="PTHR12143">
    <property type="entry name" value="PEPTIDE N-GLYCANASE PNGASE -RELATED"/>
    <property type="match status" value="1"/>
</dbReference>
<dbReference type="AlphaFoldDB" id="A0A1T2X407"/>
<dbReference type="GO" id="GO:0005975">
    <property type="term" value="P:carbohydrate metabolic process"/>
    <property type="evidence" value="ECO:0007669"/>
    <property type="project" value="InterPro"/>
</dbReference>
<dbReference type="Gene3D" id="1.20.1610.10">
    <property type="entry name" value="alpha-1,2-mannosidases domains"/>
    <property type="match status" value="1"/>
</dbReference>
<dbReference type="InterPro" id="IPR008928">
    <property type="entry name" value="6-hairpin_glycosidase_sf"/>
</dbReference>
<organism evidence="3 4">
    <name type="scientific">Paenibacillus selenitireducens</name>
    <dbReference type="NCBI Taxonomy" id="1324314"/>
    <lineage>
        <taxon>Bacteria</taxon>
        <taxon>Bacillati</taxon>
        <taxon>Bacillota</taxon>
        <taxon>Bacilli</taxon>
        <taxon>Bacillales</taxon>
        <taxon>Paenibacillaceae</taxon>
        <taxon>Paenibacillus</taxon>
    </lineage>
</organism>
<evidence type="ECO:0000313" key="4">
    <source>
        <dbReference type="Proteomes" id="UP000190188"/>
    </source>
</evidence>
<dbReference type="InterPro" id="IPR050883">
    <property type="entry name" value="PNGase"/>
</dbReference>
<dbReference type="InterPro" id="IPR014718">
    <property type="entry name" value="GH-type_carb-bd"/>
</dbReference>